<dbReference type="NCBIfam" id="TIGR03317">
    <property type="entry name" value="ygfZ_signature"/>
    <property type="match status" value="1"/>
</dbReference>
<name>A0A383E5I0_9ZZZZ</name>
<accession>A0A383E5I0</accession>
<dbReference type="Gene3D" id="3.30.70.1630">
    <property type="match status" value="1"/>
</dbReference>
<sequence length="232" mass="25773">FVRVSGPDSTQFLQGQLSCNMESLSTTQSQMGALFNLKGRIVADLRVLLLEGDCYLQTQPNMAEIIISTLAKYSVFSKVKLEIPESSPIGIGYMGNCGDSLKGNFGSLPKVDNAVIKSNDTYLVKIPGLVTRFELWCFDISRVNEFRPDPGPSAANANSNWLYEDIRSGLVHVDKLHSEKYTSQLLNYDISGAVDFDKGCYTGQEIVARTYYRGTPKKRMFLLKSEKSISPD</sequence>
<gene>
    <name evidence="1" type="ORF">METZ01_LOCUS504941</name>
</gene>
<protein>
    <submittedName>
        <fullName evidence="1">Uncharacterized protein</fullName>
    </submittedName>
</protein>
<dbReference type="PANTHER" id="PTHR22602">
    <property type="entry name" value="TRANSFERASE CAF17, MITOCHONDRIAL-RELATED"/>
    <property type="match status" value="1"/>
</dbReference>
<proteinExistence type="predicted"/>
<feature type="non-terminal residue" evidence="1">
    <location>
        <position position="1"/>
    </location>
</feature>
<feature type="non-terminal residue" evidence="1">
    <location>
        <position position="232"/>
    </location>
</feature>
<reference evidence="1" key="1">
    <citation type="submission" date="2018-05" db="EMBL/GenBank/DDBJ databases">
        <authorList>
            <person name="Lanie J.A."/>
            <person name="Ng W.-L."/>
            <person name="Kazmierczak K.M."/>
            <person name="Andrzejewski T.M."/>
            <person name="Davidsen T.M."/>
            <person name="Wayne K.J."/>
            <person name="Tettelin H."/>
            <person name="Glass J.I."/>
            <person name="Rusch D."/>
            <person name="Podicherti R."/>
            <person name="Tsui H.-C.T."/>
            <person name="Winkler M.E."/>
        </authorList>
    </citation>
    <scope>NUCLEOTIDE SEQUENCE</scope>
</reference>
<dbReference type="AlphaFoldDB" id="A0A383E5I0"/>
<organism evidence="1">
    <name type="scientific">marine metagenome</name>
    <dbReference type="NCBI Taxonomy" id="408172"/>
    <lineage>
        <taxon>unclassified sequences</taxon>
        <taxon>metagenomes</taxon>
        <taxon>ecological metagenomes</taxon>
    </lineage>
</organism>
<dbReference type="EMBL" id="UINC01223053">
    <property type="protein sequence ID" value="SVE52087.1"/>
    <property type="molecule type" value="Genomic_DNA"/>
</dbReference>
<dbReference type="SUPFAM" id="SSF103025">
    <property type="entry name" value="Folate-binding domain"/>
    <property type="match status" value="1"/>
</dbReference>
<dbReference type="InterPro" id="IPR045179">
    <property type="entry name" value="YgfZ/GcvT"/>
</dbReference>
<dbReference type="PANTHER" id="PTHR22602:SF0">
    <property type="entry name" value="TRANSFERASE CAF17, MITOCHONDRIAL-RELATED"/>
    <property type="match status" value="1"/>
</dbReference>
<dbReference type="Gene3D" id="3.30.70.1400">
    <property type="entry name" value="Aminomethyltransferase beta-barrel domains"/>
    <property type="match status" value="1"/>
</dbReference>
<dbReference type="Gene3D" id="2.40.30.160">
    <property type="match status" value="1"/>
</dbReference>
<dbReference type="InterPro" id="IPR017703">
    <property type="entry name" value="YgfZ/GCV_T_CS"/>
</dbReference>
<evidence type="ECO:0000313" key="1">
    <source>
        <dbReference type="EMBL" id="SVE52087.1"/>
    </source>
</evidence>
<dbReference type="GO" id="GO:0016226">
    <property type="term" value="P:iron-sulfur cluster assembly"/>
    <property type="evidence" value="ECO:0007669"/>
    <property type="project" value="TreeGrafter"/>
</dbReference>